<sequence>MSLYDRHDNTTAPDCVWCIDGMTPAGIHPELGPVLRLCPTQRWCEECGDTAVFAAEFETLDDRINEMLADDLAAISCETCNGIVAIVPVTNGGGIR</sequence>
<dbReference type="Proteomes" id="UP001523369">
    <property type="component" value="Unassembled WGS sequence"/>
</dbReference>
<evidence type="ECO:0000313" key="2">
    <source>
        <dbReference type="Proteomes" id="UP001523369"/>
    </source>
</evidence>
<evidence type="ECO:0000313" key="1">
    <source>
        <dbReference type="EMBL" id="MCO8271527.1"/>
    </source>
</evidence>
<protein>
    <submittedName>
        <fullName evidence="1">Uncharacterized protein</fullName>
    </submittedName>
</protein>
<accession>A0ABT1DL11</accession>
<proteinExistence type="predicted"/>
<keyword evidence="2" id="KW-1185">Reference proteome</keyword>
<reference evidence="1 2" key="1">
    <citation type="submission" date="2022-06" db="EMBL/GenBank/DDBJ databases">
        <title>New Species of the Genus Actinoplanes, ActinopZanes ferrugineus.</title>
        <authorList>
            <person name="Ding P."/>
        </authorList>
    </citation>
    <scope>NUCLEOTIDE SEQUENCE [LARGE SCALE GENOMIC DNA]</scope>
    <source>
        <strain evidence="1 2">TRM88003</strain>
    </source>
</reference>
<organism evidence="1 2">
    <name type="scientific">Paractinoplanes aksuensis</name>
    <dbReference type="NCBI Taxonomy" id="2939490"/>
    <lineage>
        <taxon>Bacteria</taxon>
        <taxon>Bacillati</taxon>
        <taxon>Actinomycetota</taxon>
        <taxon>Actinomycetes</taxon>
        <taxon>Micromonosporales</taxon>
        <taxon>Micromonosporaceae</taxon>
        <taxon>Paractinoplanes</taxon>
    </lineage>
</organism>
<comment type="caution">
    <text evidence="1">The sequence shown here is derived from an EMBL/GenBank/DDBJ whole genome shotgun (WGS) entry which is preliminary data.</text>
</comment>
<dbReference type="RefSeq" id="WP_253237653.1">
    <property type="nucleotide sequence ID" value="NZ_JAMYJR010000013.1"/>
</dbReference>
<dbReference type="EMBL" id="JAMYJR010000013">
    <property type="protein sequence ID" value="MCO8271527.1"/>
    <property type="molecule type" value="Genomic_DNA"/>
</dbReference>
<gene>
    <name evidence="1" type="ORF">M1L60_13085</name>
</gene>
<name>A0ABT1DL11_9ACTN</name>